<dbReference type="AlphaFoldDB" id="A0A9N8RX45"/>
<dbReference type="Proteomes" id="UP000789704">
    <property type="component" value="Unassembled WGS sequence"/>
</dbReference>
<accession>A0A9N8RX45</accession>
<protein>
    <submittedName>
        <fullName evidence="2">Uncharacterized protein</fullName>
    </submittedName>
</protein>
<proteinExistence type="predicted"/>
<feature type="region of interest" description="Disordered" evidence="1">
    <location>
        <begin position="105"/>
        <end position="128"/>
    </location>
</feature>
<keyword evidence="3" id="KW-1185">Reference proteome</keyword>
<evidence type="ECO:0000256" key="1">
    <source>
        <dbReference type="SAM" id="MobiDB-lite"/>
    </source>
</evidence>
<dbReference type="RefSeq" id="WP_228877739.1">
    <property type="nucleotide sequence ID" value="NZ_CAJQZC010000005.1"/>
</dbReference>
<gene>
    <name evidence="2" type="ORF">LMG31841_02936</name>
</gene>
<reference evidence="2" key="1">
    <citation type="submission" date="2021-04" db="EMBL/GenBank/DDBJ databases">
        <authorList>
            <person name="Vanwijnsberghe S."/>
        </authorList>
    </citation>
    <scope>NUCLEOTIDE SEQUENCE</scope>
    <source>
        <strain evidence="2">LMG 31841</strain>
    </source>
</reference>
<evidence type="ECO:0000313" key="2">
    <source>
        <dbReference type="EMBL" id="CAG4900948.1"/>
    </source>
</evidence>
<dbReference type="EMBL" id="CAJQZC010000005">
    <property type="protein sequence ID" value="CAG4900948.1"/>
    <property type="molecule type" value="Genomic_DNA"/>
</dbReference>
<organism evidence="2 3">
    <name type="scientific">Paraburkholderia saeva</name>
    <dbReference type="NCBI Taxonomy" id="2777537"/>
    <lineage>
        <taxon>Bacteria</taxon>
        <taxon>Pseudomonadati</taxon>
        <taxon>Pseudomonadota</taxon>
        <taxon>Betaproteobacteria</taxon>
        <taxon>Burkholderiales</taxon>
        <taxon>Burkholderiaceae</taxon>
        <taxon>Paraburkholderia</taxon>
    </lineage>
</organism>
<comment type="caution">
    <text evidence="2">The sequence shown here is derived from an EMBL/GenBank/DDBJ whole genome shotgun (WGS) entry which is preliminary data.</text>
</comment>
<name>A0A9N8RX45_9BURK</name>
<sequence>MMAHPEKGFPLTFLGVECQSIGELQRVLELHRDAVDGMPPPGFELTGISPGMFELVRYLRAAPAQAAIAGDPQAVQLAQRLANEVEQALAHYAQTAGQVMEQREAVAEVGAHRKRSSKGGHAPKLTQEQIDEGGRLWHRWQRSINLYASLEEFYAALAAVKITRRRETALKLALRYAAVETTKPWRKRFGERLTAKGWLAVKATWKD</sequence>
<evidence type="ECO:0000313" key="3">
    <source>
        <dbReference type="Proteomes" id="UP000789704"/>
    </source>
</evidence>